<proteinExistence type="predicted"/>
<dbReference type="InterPro" id="IPR036612">
    <property type="entry name" value="KH_dom_type_1_sf"/>
</dbReference>
<dbReference type="Gene3D" id="3.30.1370.10">
    <property type="entry name" value="K Homology domain, type 1"/>
    <property type="match status" value="1"/>
</dbReference>
<dbReference type="PANTHER" id="PTHR13360">
    <property type="entry name" value="ACTIVATING SIGNAL COINTEGRATOR 1 COMPLEX SUBUNIT 1"/>
    <property type="match status" value="1"/>
</dbReference>
<comment type="caution">
    <text evidence="4">The sequence shown here is derived from an EMBL/GenBank/DDBJ whole genome shotgun (WGS) entry which is preliminary data.</text>
</comment>
<dbReference type="InterPro" id="IPR004088">
    <property type="entry name" value="KH_dom_type_1"/>
</dbReference>
<name>A0A9N9B9I3_9GLOM</name>
<feature type="domain" description="A-kinase anchor protein 7-like phosphoesterase" evidence="3">
    <location>
        <begin position="107"/>
        <end position="175"/>
    </location>
</feature>
<evidence type="ECO:0000313" key="4">
    <source>
        <dbReference type="EMBL" id="CAG8560317.1"/>
    </source>
</evidence>
<dbReference type="InterPro" id="IPR009210">
    <property type="entry name" value="ASCC1"/>
</dbReference>
<dbReference type="PANTHER" id="PTHR13360:SF1">
    <property type="entry name" value="ACTIVATING SIGNAL COINTEGRATOR 1 COMPLEX SUBUNIT 1"/>
    <property type="match status" value="1"/>
</dbReference>
<reference evidence="4" key="1">
    <citation type="submission" date="2021-06" db="EMBL/GenBank/DDBJ databases">
        <authorList>
            <person name="Kallberg Y."/>
            <person name="Tangrot J."/>
            <person name="Rosling A."/>
        </authorList>
    </citation>
    <scope>NUCLEOTIDE SEQUENCE</scope>
    <source>
        <strain evidence="4">AZ414A</strain>
    </source>
</reference>
<evidence type="ECO:0000259" key="3">
    <source>
        <dbReference type="Pfam" id="PF10469"/>
    </source>
</evidence>
<keyword evidence="1" id="KW-0694">RNA-binding</keyword>
<sequence length="293" mass="33840">MNNSSLMPRSMQGITLVSCGNRMFRVSTDSIPDKALPGISYISWTYNWYFYGSKGRMINKLKYETKTSIRAIPENDEIEIEGRKMNVEQAKLMIEQVVEKNKTLVRPSHFLSLPLFDPSVQHKVEKFQNDILSLKLPNIDPSIMIKPSSLHITIGMLNLYKQEDIEGAVKLLKTQANVLYSEVEDQDVITKLNEFLVPKFTIAGYMKNEDRPLKIHATIINTSHRRTEENGENKLYKPNYRKMERKPFSAVRILNNFSNIDFGISRIEEIHIAKIGVFNEQGRHRSEGKHKLP</sequence>
<dbReference type="Proteomes" id="UP000789706">
    <property type="component" value="Unassembled WGS sequence"/>
</dbReference>
<feature type="domain" description="K Homology" evidence="2">
    <location>
        <begin position="52"/>
        <end position="96"/>
    </location>
</feature>
<dbReference type="GO" id="GO:0006307">
    <property type="term" value="P:DNA alkylation repair"/>
    <property type="evidence" value="ECO:0007669"/>
    <property type="project" value="InterPro"/>
</dbReference>
<dbReference type="EMBL" id="CAJVPK010000930">
    <property type="protein sequence ID" value="CAG8560317.1"/>
    <property type="molecule type" value="Genomic_DNA"/>
</dbReference>
<dbReference type="InterPro" id="IPR019510">
    <property type="entry name" value="AKAP7-like_phosphoesterase"/>
</dbReference>
<dbReference type="PROSITE" id="PS50084">
    <property type="entry name" value="KH_TYPE_1"/>
    <property type="match status" value="1"/>
</dbReference>
<evidence type="ECO:0000259" key="2">
    <source>
        <dbReference type="Pfam" id="PF00013"/>
    </source>
</evidence>
<evidence type="ECO:0000256" key="1">
    <source>
        <dbReference type="PROSITE-ProRule" id="PRU00117"/>
    </source>
</evidence>
<dbReference type="Gene3D" id="3.90.1140.10">
    <property type="entry name" value="Cyclic phosphodiesterase"/>
    <property type="match status" value="2"/>
</dbReference>
<dbReference type="OrthoDB" id="277832at2759"/>
<organism evidence="4 5">
    <name type="scientific">Diversispora eburnea</name>
    <dbReference type="NCBI Taxonomy" id="1213867"/>
    <lineage>
        <taxon>Eukaryota</taxon>
        <taxon>Fungi</taxon>
        <taxon>Fungi incertae sedis</taxon>
        <taxon>Mucoromycota</taxon>
        <taxon>Glomeromycotina</taxon>
        <taxon>Glomeromycetes</taxon>
        <taxon>Diversisporales</taxon>
        <taxon>Diversisporaceae</taxon>
        <taxon>Diversispora</taxon>
    </lineage>
</organism>
<accession>A0A9N9B9I3</accession>
<gene>
    <name evidence="4" type="ORF">DEBURN_LOCUS7555</name>
</gene>
<dbReference type="AlphaFoldDB" id="A0A9N9B9I3"/>
<dbReference type="GO" id="GO:0005634">
    <property type="term" value="C:nucleus"/>
    <property type="evidence" value="ECO:0007669"/>
    <property type="project" value="TreeGrafter"/>
</dbReference>
<dbReference type="GO" id="GO:0006355">
    <property type="term" value="P:regulation of DNA-templated transcription"/>
    <property type="evidence" value="ECO:0007669"/>
    <property type="project" value="TreeGrafter"/>
</dbReference>
<dbReference type="GO" id="GO:0003723">
    <property type="term" value="F:RNA binding"/>
    <property type="evidence" value="ECO:0007669"/>
    <property type="project" value="UniProtKB-UniRule"/>
</dbReference>
<keyword evidence="5" id="KW-1185">Reference proteome</keyword>
<dbReference type="SUPFAM" id="SSF54791">
    <property type="entry name" value="Eukaryotic type KH-domain (KH-domain type I)"/>
    <property type="match status" value="1"/>
</dbReference>
<dbReference type="Pfam" id="PF10469">
    <property type="entry name" value="AKAP7_NLS"/>
    <property type="match status" value="1"/>
</dbReference>
<dbReference type="Pfam" id="PF00013">
    <property type="entry name" value="KH_1"/>
    <property type="match status" value="1"/>
</dbReference>
<evidence type="ECO:0000313" key="5">
    <source>
        <dbReference type="Proteomes" id="UP000789706"/>
    </source>
</evidence>
<protein>
    <submittedName>
        <fullName evidence="4">3130_t:CDS:1</fullName>
    </submittedName>
</protein>